<dbReference type="SUPFAM" id="SSF48264">
    <property type="entry name" value="Cytochrome P450"/>
    <property type="match status" value="1"/>
</dbReference>
<reference evidence="2 3" key="1">
    <citation type="submission" date="2015-03" db="EMBL/GenBank/DDBJ databases">
        <authorList>
            <person name="Murphy D."/>
        </authorList>
    </citation>
    <scope>NUCLEOTIDE SEQUENCE [LARGE SCALE GENOMIC DNA]</scope>
    <source>
        <strain evidence="2 3">DSM 44277</strain>
    </source>
</reference>
<dbReference type="PANTHER" id="PTHR46696">
    <property type="entry name" value="P450, PUTATIVE (EUROFUNG)-RELATED"/>
    <property type="match status" value="1"/>
</dbReference>
<dbReference type="Pfam" id="PF00067">
    <property type="entry name" value="p450"/>
    <property type="match status" value="1"/>
</dbReference>
<gene>
    <name evidence="2" type="ORF">BN971_04132</name>
</gene>
<protein>
    <submittedName>
        <fullName evidence="2">p450 heme-thiolate protein</fullName>
    </submittedName>
</protein>
<dbReference type="GO" id="GO:0005506">
    <property type="term" value="F:iron ion binding"/>
    <property type="evidence" value="ECO:0007669"/>
    <property type="project" value="InterPro"/>
</dbReference>
<dbReference type="Proteomes" id="UP000198875">
    <property type="component" value="Unassembled WGS sequence"/>
</dbReference>
<evidence type="ECO:0000313" key="2">
    <source>
        <dbReference type="EMBL" id="CPR12826.1"/>
    </source>
</evidence>
<proteinExistence type="inferred from homology"/>
<evidence type="ECO:0000313" key="3">
    <source>
        <dbReference type="Proteomes" id="UP000198875"/>
    </source>
</evidence>
<dbReference type="InterPro" id="IPR001128">
    <property type="entry name" value="Cyt_P450"/>
</dbReference>
<dbReference type="GO" id="GO:0016705">
    <property type="term" value="F:oxidoreductase activity, acting on paired donors, with incorporation or reduction of molecular oxygen"/>
    <property type="evidence" value="ECO:0007669"/>
    <property type="project" value="InterPro"/>
</dbReference>
<name>A0A0U0WCQ1_MYCBE</name>
<sequence length="310" mass="33922">MKLADCPEFPPEAGAALPTDRGLGWRLARQAGPVLRDPGANWVFVVGRVEVLAHLDDAGLDRARAVPDSDLEVHRQLFAPKAAHDIAAQFRPIAAAQIDRFVAAGGGDAVADVTTPMAGALFDIVSRLRLLPVGHLYGRSGHVFLEACRNLFKHAGWHLFELARRPELRDALRREPELIREFVEEVLRLEPMVQGCQRFTNQPTTVGGVELPPGVVVMLCIAAVQRDGSDAMSTDDLVIGVRAHRHWSLGAGSMRCRGGHIVRQVLRVLVEEWVDRAGHVAVVPGFRPEAEFPITQSTLWLPELPLVTSA</sequence>
<organism evidence="2 3">
    <name type="scientific">Mycobacterium bohemicum DSM 44277</name>
    <dbReference type="NCBI Taxonomy" id="1236609"/>
    <lineage>
        <taxon>Bacteria</taxon>
        <taxon>Bacillati</taxon>
        <taxon>Actinomycetota</taxon>
        <taxon>Actinomycetes</taxon>
        <taxon>Mycobacteriales</taxon>
        <taxon>Mycobacteriaceae</taxon>
        <taxon>Mycobacterium</taxon>
    </lineage>
</organism>
<dbReference type="EMBL" id="CSTD01000005">
    <property type="protein sequence ID" value="CPR12826.1"/>
    <property type="molecule type" value="Genomic_DNA"/>
</dbReference>
<dbReference type="AlphaFoldDB" id="A0A0U0WCQ1"/>
<dbReference type="PANTHER" id="PTHR46696:SF6">
    <property type="entry name" value="P450, PUTATIVE (EUROFUNG)-RELATED"/>
    <property type="match status" value="1"/>
</dbReference>
<evidence type="ECO:0000256" key="1">
    <source>
        <dbReference type="ARBA" id="ARBA00010617"/>
    </source>
</evidence>
<dbReference type="InterPro" id="IPR036396">
    <property type="entry name" value="Cyt_P450_sf"/>
</dbReference>
<comment type="similarity">
    <text evidence="1">Belongs to the cytochrome P450 family.</text>
</comment>
<accession>A0A0U0WCQ1</accession>
<dbReference type="GO" id="GO:0020037">
    <property type="term" value="F:heme binding"/>
    <property type="evidence" value="ECO:0007669"/>
    <property type="project" value="InterPro"/>
</dbReference>
<dbReference type="Gene3D" id="1.10.630.10">
    <property type="entry name" value="Cytochrome P450"/>
    <property type="match status" value="1"/>
</dbReference>
<dbReference type="GO" id="GO:0004497">
    <property type="term" value="F:monooxygenase activity"/>
    <property type="evidence" value="ECO:0007669"/>
    <property type="project" value="InterPro"/>
</dbReference>